<organism evidence="1 2">
    <name type="scientific">Flintibacter hominis</name>
    <dbReference type="NCBI Taxonomy" id="2763048"/>
    <lineage>
        <taxon>Bacteria</taxon>
        <taxon>Bacillati</taxon>
        <taxon>Bacillota</taxon>
        <taxon>Clostridia</taxon>
        <taxon>Eubacteriales</taxon>
        <taxon>Flintibacter</taxon>
    </lineage>
</organism>
<evidence type="ECO:0008006" key="3">
    <source>
        <dbReference type="Google" id="ProtNLM"/>
    </source>
</evidence>
<sequence>MKNILLYLAQKVGLELQDKPIYRDDYSDMSNISVTAVVANKVATLAMQDSTITIEGDSARAKFIQNFLDYYLGDRMDVAAEVALGTGDCIVKPYTDGKRLGVDIVKNGDFAVCESIGNDILSCILKVGEIKNESGLYQRYEIQMVKEAQTESGQETSALIIRNVAFKGANEIRLDQVPAWKDIPEEQIIPNVDRPLFGRYKSPAVNRADVNGVNGVKITAGVDGPMAKAVEAYERFNREYSAKETMIFADKTLLVKDENGNVVLPQEKRRFFQMMRGVGDNANPGKLIQEFSPEIRGSDLEVGITVNNKMVELLCGLSPGILTPPTTSYATATEMRAALNSTFAVITKFRRALERGTDDLLHAVDVIANYNNLAPIGLWETHYDWSASYIEQLNEHFNQLTVAEGIGAVDKAEVRAWMMDEDYETAKARVEEIAEEAGSQYIQEAAIQPIINEPTDE</sequence>
<name>A0A8J6JC74_9FIRM</name>
<dbReference type="AlphaFoldDB" id="A0A8J6JC74"/>
<protein>
    <recommendedName>
        <fullName evidence="3">Phage portal protein</fullName>
    </recommendedName>
</protein>
<comment type="caution">
    <text evidence="1">The sequence shown here is derived from an EMBL/GenBank/DDBJ whole genome shotgun (WGS) entry which is preliminary data.</text>
</comment>
<accession>A0A8J6JC74</accession>
<gene>
    <name evidence="1" type="ORF">H8S11_13325</name>
</gene>
<reference evidence="1" key="1">
    <citation type="submission" date="2020-08" db="EMBL/GenBank/DDBJ databases">
        <title>Genome public.</title>
        <authorList>
            <person name="Liu C."/>
            <person name="Sun Q."/>
        </authorList>
    </citation>
    <scope>NUCLEOTIDE SEQUENCE</scope>
    <source>
        <strain evidence="1">NSJ-23</strain>
    </source>
</reference>
<dbReference type="RefSeq" id="WP_186853477.1">
    <property type="nucleotide sequence ID" value="NZ_JACOPO010000015.1"/>
</dbReference>
<proteinExistence type="predicted"/>
<keyword evidence="2" id="KW-1185">Reference proteome</keyword>
<evidence type="ECO:0000313" key="2">
    <source>
        <dbReference type="Proteomes" id="UP000628736"/>
    </source>
</evidence>
<dbReference type="EMBL" id="JACOPO010000015">
    <property type="protein sequence ID" value="MBC5723782.1"/>
    <property type="molecule type" value="Genomic_DNA"/>
</dbReference>
<dbReference type="Proteomes" id="UP000628736">
    <property type="component" value="Unassembled WGS sequence"/>
</dbReference>
<evidence type="ECO:0000313" key="1">
    <source>
        <dbReference type="EMBL" id="MBC5723782.1"/>
    </source>
</evidence>